<organism evidence="5 6">
    <name type="scientific">Actinopolymorpha pittospori</name>
    <dbReference type="NCBI Taxonomy" id="648752"/>
    <lineage>
        <taxon>Bacteria</taxon>
        <taxon>Bacillati</taxon>
        <taxon>Actinomycetota</taxon>
        <taxon>Actinomycetes</taxon>
        <taxon>Propionibacteriales</taxon>
        <taxon>Actinopolymorphaceae</taxon>
        <taxon>Actinopolymorpha</taxon>
    </lineage>
</organism>
<dbReference type="Pfam" id="PF07992">
    <property type="entry name" value="Pyr_redox_2"/>
    <property type="match status" value="1"/>
</dbReference>
<keyword evidence="1" id="KW-0285">Flavoprotein</keyword>
<feature type="domain" description="Cyclic nucleotide-binding" evidence="4">
    <location>
        <begin position="17"/>
        <end position="137"/>
    </location>
</feature>
<dbReference type="Gene3D" id="2.60.120.10">
    <property type="entry name" value="Jelly Rolls"/>
    <property type="match status" value="1"/>
</dbReference>
<dbReference type="PROSITE" id="PS50042">
    <property type="entry name" value="CNMP_BINDING_3"/>
    <property type="match status" value="1"/>
</dbReference>
<comment type="caution">
    <text evidence="5">The sequence shown here is derived from an EMBL/GenBank/DDBJ whole genome shotgun (WGS) entry which is preliminary data.</text>
</comment>
<dbReference type="InterPro" id="IPR000595">
    <property type="entry name" value="cNMP-bd_dom"/>
</dbReference>
<dbReference type="EMBL" id="JADBEM010000001">
    <property type="protein sequence ID" value="MBE1611623.1"/>
    <property type="molecule type" value="Genomic_DNA"/>
</dbReference>
<dbReference type="PRINTS" id="PR00368">
    <property type="entry name" value="FADPNR"/>
</dbReference>
<dbReference type="RefSeq" id="WP_337918288.1">
    <property type="nucleotide sequence ID" value="NZ_BAABJL010000184.1"/>
</dbReference>
<protein>
    <submittedName>
        <fullName evidence="5">Thioredoxin reductase (NADPH)</fullName>
        <ecNumber evidence="5">1.8.1.9</ecNumber>
    </submittedName>
</protein>
<evidence type="ECO:0000256" key="2">
    <source>
        <dbReference type="ARBA" id="ARBA00023002"/>
    </source>
</evidence>
<evidence type="ECO:0000313" key="6">
    <source>
        <dbReference type="Proteomes" id="UP000638648"/>
    </source>
</evidence>
<evidence type="ECO:0000256" key="1">
    <source>
        <dbReference type="ARBA" id="ARBA00022630"/>
    </source>
</evidence>
<dbReference type="PRINTS" id="PR00469">
    <property type="entry name" value="PNDRDTASEII"/>
</dbReference>
<name>A0A927N7F5_9ACTN</name>
<comment type="catalytic activity">
    <reaction evidence="3">
        <text>[thioredoxin]-dithiol + NADP(+) = [thioredoxin]-disulfide + NADPH + H(+)</text>
        <dbReference type="Rhea" id="RHEA:20345"/>
        <dbReference type="Rhea" id="RHEA-COMP:10698"/>
        <dbReference type="Rhea" id="RHEA-COMP:10700"/>
        <dbReference type="ChEBI" id="CHEBI:15378"/>
        <dbReference type="ChEBI" id="CHEBI:29950"/>
        <dbReference type="ChEBI" id="CHEBI:50058"/>
        <dbReference type="ChEBI" id="CHEBI:57783"/>
        <dbReference type="ChEBI" id="CHEBI:58349"/>
        <dbReference type="EC" id="1.8.1.9"/>
    </reaction>
</comment>
<reference evidence="5" key="1">
    <citation type="submission" date="2020-10" db="EMBL/GenBank/DDBJ databases">
        <title>Sequencing the genomes of 1000 actinobacteria strains.</title>
        <authorList>
            <person name="Klenk H.-P."/>
        </authorList>
    </citation>
    <scope>NUCLEOTIDE SEQUENCE</scope>
    <source>
        <strain evidence="5">DSM 45354</strain>
    </source>
</reference>
<evidence type="ECO:0000256" key="3">
    <source>
        <dbReference type="ARBA" id="ARBA00048132"/>
    </source>
</evidence>
<proteinExistence type="predicted"/>
<keyword evidence="2 5" id="KW-0560">Oxidoreductase</keyword>
<dbReference type="Proteomes" id="UP000638648">
    <property type="component" value="Unassembled WGS sequence"/>
</dbReference>
<accession>A0A927N7F5</accession>
<dbReference type="SUPFAM" id="SSF51905">
    <property type="entry name" value="FAD/NAD(P)-binding domain"/>
    <property type="match status" value="1"/>
</dbReference>
<dbReference type="Pfam" id="PF00027">
    <property type="entry name" value="cNMP_binding"/>
    <property type="match status" value="1"/>
</dbReference>
<dbReference type="CDD" id="cd00038">
    <property type="entry name" value="CAP_ED"/>
    <property type="match status" value="1"/>
</dbReference>
<dbReference type="Gene3D" id="3.50.50.60">
    <property type="entry name" value="FAD/NAD(P)-binding domain"/>
    <property type="match status" value="2"/>
</dbReference>
<dbReference type="InterPro" id="IPR050097">
    <property type="entry name" value="Ferredoxin-NADP_redctase_2"/>
</dbReference>
<dbReference type="PANTHER" id="PTHR48105">
    <property type="entry name" value="THIOREDOXIN REDUCTASE 1-RELATED-RELATED"/>
    <property type="match status" value="1"/>
</dbReference>
<evidence type="ECO:0000313" key="5">
    <source>
        <dbReference type="EMBL" id="MBE1611623.1"/>
    </source>
</evidence>
<keyword evidence="6" id="KW-1185">Reference proteome</keyword>
<gene>
    <name evidence="5" type="ORF">HEB94_008471</name>
</gene>
<sequence length="556" mass="59165">MREWLRTLEETPDLQGAFPRLRESQVDALSTHGEHRHTRIGEVLYGEAVEGYDFFVVLSGKVAVVAGYESQEQQLITVHGPGRFVGELGLLTGQASLATAVVAEDGEVLELSPADLRGVVERDPMLGDLVLRAYLLRRSLLIGIGVGFRIIGSSYSAGTHRLREFAARNRQPHRFVDLDKDPAAERLLSGLGVRPEETPIVILGGQELLRDPSNVELARRLGVPVASAPPGLLDLVVVGAGPTGLAAAVYAASEGMSVVALEAVATGGQAGTSSRIENYLGFPSGISGAELATRAAIQAQKFGARLSVPATATGLEEEDGHYAVRVEDGCSVCGRTVLIASGAQYRRLPVPRLADFEATSIYYAATQQEAQWCGDAPVAVVGGGNSAGQAALFLSHTASRVSLVVRERDLAENMSRYLVTEIERTANIEVSRHSEIRELRGDRVLRALLVEDSETGTCREVEARGLFVFIGVTPCTRWLGEKVACDADGFVLTGPDVVDPIPSSLLETSLPGVFAAGDVRSGSTKRVASGVGEGAMAVRLVYEHLAQGEGFAYGRR</sequence>
<dbReference type="InterPro" id="IPR023753">
    <property type="entry name" value="FAD/NAD-binding_dom"/>
</dbReference>
<dbReference type="SUPFAM" id="SSF51206">
    <property type="entry name" value="cAMP-binding domain-like"/>
    <property type="match status" value="1"/>
</dbReference>
<dbReference type="AlphaFoldDB" id="A0A927N7F5"/>
<dbReference type="GO" id="GO:0004791">
    <property type="term" value="F:thioredoxin-disulfide reductase (NADPH) activity"/>
    <property type="evidence" value="ECO:0007669"/>
    <property type="project" value="UniProtKB-EC"/>
</dbReference>
<dbReference type="InterPro" id="IPR036188">
    <property type="entry name" value="FAD/NAD-bd_sf"/>
</dbReference>
<dbReference type="EC" id="1.8.1.9" evidence="5"/>
<dbReference type="InterPro" id="IPR018490">
    <property type="entry name" value="cNMP-bd_dom_sf"/>
</dbReference>
<dbReference type="InterPro" id="IPR014710">
    <property type="entry name" value="RmlC-like_jellyroll"/>
</dbReference>
<dbReference type="SMART" id="SM00100">
    <property type="entry name" value="cNMP"/>
    <property type="match status" value="1"/>
</dbReference>
<evidence type="ECO:0000259" key="4">
    <source>
        <dbReference type="PROSITE" id="PS50042"/>
    </source>
</evidence>